<proteinExistence type="inferred from homology"/>
<evidence type="ECO:0000256" key="1">
    <source>
        <dbReference type="ARBA" id="ARBA00007613"/>
    </source>
</evidence>
<protein>
    <submittedName>
        <fullName evidence="3">RND transporter</fullName>
    </submittedName>
</protein>
<dbReference type="EMBL" id="AP014936">
    <property type="protein sequence ID" value="BAU50321.1"/>
    <property type="molecule type" value="Genomic_DNA"/>
</dbReference>
<dbReference type="InterPro" id="IPR010131">
    <property type="entry name" value="MdtP/NodT-like"/>
</dbReference>
<dbReference type="InterPro" id="IPR003423">
    <property type="entry name" value="OMP_efflux"/>
</dbReference>
<dbReference type="NCBIfam" id="TIGR01845">
    <property type="entry name" value="outer_NodT"/>
    <property type="match status" value="1"/>
</dbReference>
<feature type="chain" id="PRO_5008447002" evidence="2">
    <location>
        <begin position="26"/>
        <end position="497"/>
    </location>
</feature>
<dbReference type="OrthoDB" id="9770517at2"/>
<sequence length="497" mass="53096">MSAHSLSAFPRAARLATLFAPLAFAACATVGPDYAPPESAGTAEFANAGRDDFTSTAVEARWWSRFEDPALDDLVRRALAANHDLRVAAARLREARAIYREVSLDRLPAVTTSATALYEQRSETQAPGLARDERDVDTYSLGFDAFWELDFFGRLRRAAEAADADAAAAEAGLRDARVTVIAEVARNYFGWRGAAQRLVVAQRNLENQTKTLELTEVLLDAGRGTELDTARARAQLNATAAVIPLLEIAAKEAEHRLAVLLGERPGALALPAPEALAPLAGSFPIGSPAELLRRRPDIRAAERLLASATARVGVATADLFPRVTLTGFLGFVAGRTGDIGTSGSEAWFAAPTLTWAAFDLGSVRARLRASEARADAALARYEQTVLRALEETENGLVGFGRQRARLVSLRESARASARAAELARLRFNEGVADFLALLDAERTLLEAEDRVAQAETETYTALVAVYKALGGGWDACAPECASLARSAATSGDASSDR</sequence>
<dbReference type="GO" id="GO:0009279">
    <property type="term" value="C:cell outer membrane"/>
    <property type="evidence" value="ECO:0007669"/>
    <property type="project" value="UniProtKB-SubCell"/>
</dbReference>
<keyword evidence="2" id="KW-0472">Membrane</keyword>
<organism evidence="3 4">
    <name type="scientific">Sulfurifustis variabilis</name>
    <dbReference type="NCBI Taxonomy" id="1675686"/>
    <lineage>
        <taxon>Bacteria</taxon>
        <taxon>Pseudomonadati</taxon>
        <taxon>Pseudomonadota</taxon>
        <taxon>Gammaproteobacteria</taxon>
        <taxon>Acidiferrobacterales</taxon>
        <taxon>Acidiferrobacteraceae</taxon>
        <taxon>Sulfurifustis</taxon>
    </lineage>
</organism>
<keyword evidence="4" id="KW-1185">Reference proteome</keyword>
<comment type="similarity">
    <text evidence="1 2">Belongs to the outer membrane factor (OMF) (TC 1.B.17) family.</text>
</comment>
<keyword evidence="2" id="KW-1134">Transmembrane beta strand</keyword>
<evidence type="ECO:0000256" key="2">
    <source>
        <dbReference type="RuleBase" id="RU362097"/>
    </source>
</evidence>
<dbReference type="AlphaFoldDB" id="A0A1B4VD69"/>
<evidence type="ECO:0000313" key="4">
    <source>
        <dbReference type="Proteomes" id="UP000218899"/>
    </source>
</evidence>
<name>A0A1B4VD69_9GAMM</name>
<dbReference type="Gene3D" id="1.20.1600.10">
    <property type="entry name" value="Outer membrane efflux proteins (OEP)"/>
    <property type="match status" value="1"/>
</dbReference>
<accession>A0A1B4VD69</accession>
<keyword evidence="2" id="KW-0732">Signal</keyword>
<dbReference type="RefSeq" id="WP_096462636.1">
    <property type="nucleotide sequence ID" value="NZ_AP014936.1"/>
</dbReference>
<dbReference type="Pfam" id="PF02321">
    <property type="entry name" value="OEP"/>
    <property type="match status" value="2"/>
</dbReference>
<dbReference type="PANTHER" id="PTHR30203:SF25">
    <property type="entry name" value="OUTER MEMBRANE PROTEIN-RELATED"/>
    <property type="match status" value="1"/>
</dbReference>
<comment type="subcellular location">
    <subcellularLocation>
        <location evidence="2">Cell outer membrane</location>
        <topology evidence="2">Lipid-anchor</topology>
    </subcellularLocation>
</comment>
<gene>
    <name evidence="3" type="ORF">SVA_3787</name>
</gene>
<evidence type="ECO:0000313" key="3">
    <source>
        <dbReference type="EMBL" id="BAU50321.1"/>
    </source>
</evidence>
<feature type="signal peptide" evidence="2">
    <location>
        <begin position="1"/>
        <end position="25"/>
    </location>
</feature>
<dbReference type="KEGG" id="sva:SVA_3787"/>
<dbReference type="GO" id="GO:0015562">
    <property type="term" value="F:efflux transmembrane transporter activity"/>
    <property type="evidence" value="ECO:0007669"/>
    <property type="project" value="InterPro"/>
</dbReference>
<keyword evidence="2" id="KW-0812">Transmembrane</keyword>
<dbReference type="Gene3D" id="2.20.200.10">
    <property type="entry name" value="Outer membrane efflux proteins (OEP)"/>
    <property type="match status" value="1"/>
</dbReference>
<dbReference type="Proteomes" id="UP000218899">
    <property type="component" value="Chromosome"/>
</dbReference>
<dbReference type="PANTHER" id="PTHR30203">
    <property type="entry name" value="OUTER MEMBRANE CATION EFFLUX PROTEIN"/>
    <property type="match status" value="1"/>
</dbReference>
<keyword evidence="2" id="KW-0449">Lipoprotein</keyword>
<reference evidence="3 4" key="1">
    <citation type="submission" date="2015-08" db="EMBL/GenBank/DDBJ databases">
        <title>Complete genome sequence of Sulfurifustis variabilis.</title>
        <authorList>
            <person name="Miura A."/>
            <person name="Kojima H."/>
            <person name="Fukui M."/>
        </authorList>
    </citation>
    <scope>NUCLEOTIDE SEQUENCE [LARGE SCALE GENOMIC DNA]</scope>
    <source>
        <strain evidence="4">skN76</strain>
    </source>
</reference>
<keyword evidence="2" id="KW-0564">Palmitate</keyword>
<dbReference type="SUPFAM" id="SSF56954">
    <property type="entry name" value="Outer membrane efflux proteins (OEP)"/>
    <property type="match status" value="1"/>
</dbReference>